<dbReference type="EMBL" id="JAAMPC010000005">
    <property type="protein sequence ID" value="KAG2311076.1"/>
    <property type="molecule type" value="Genomic_DNA"/>
</dbReference>
<comment type="similarity">
    <text evidence="1">Belongs to the leguminous lectin family.</text>
</comment>
<dbReference type="InterPro" id="IPR013320">
    <property type="entry name" value="ConA-like_dom_sf"/>
</dbReference>
<dbReference type="PANTHER" id="PTHR32401:SF60">
    <property type="entry name" value="(RAPE) HYPOTHETICAL PROTEIN"/>
    <property type="match status" value="1"/>
</dbReference>
<evidence type="ECO:0000259" key="4">
    <source>
        <dbReference type="Pfam" id="PF00139"/>
    </source>
</evidence>
<dbReference type="SUPFAM" id="SSF49899">
    <property type="entry name" value="Concanavalin A-like lectins/glucanases"/>
    <property type="match status" value="1"/>
</dbReference>
<reference evidence="5 6" key="1">
    <citation type="submission" date="2020-02" db="EMBL/GenBank/DDBJ databases">
        <authorList>
            <person name="Ma Q."/>
            <person name="Huang Y."/>
            <person name="Song X."/>
            <person name="Pei D."/>
        </authorList>
    </citation>
    <scope>NUCLEOTIDE SEQUENCE [LARGE SCALE GENOMIC DNA]</scope>
    <source>
        <strain evidence="5">Sxm20200214</strain>
        <tissue evidence="5">Leaf</tissue>
    </source>
</reference>
<evidence type="ECO:0000256" key="2">
    <source>
        <dbReference type="ARBA" id="ARBA00022734"/>
    </source>
</evidence>
<name>A0A8X7VH20_BRACI</name>
<evidence type="ECO:0000313" key="6">
    <source>
        <dbReference type="Proteomes" id="UP000886595"/>
    </source>
</evidence>
<dbReference type="InterPro" id="IPR050258">
    <property type="entry name" value="Leguminous_Lectin"/>
</dbReference>
<dbReference type="Pfam" id="PF00139">
    <property type="entry name" value="Lectin_legB"/>
    <property type="match status" value="1"/>
</dbReference>
<dbReference type="GO" id="GO:0030246">
    <property type="term" value="F:carbohydrate binding"/>
    <property type="evidence" value="ECO:0007669"/>
    <property type="project" value="UniProtKB-KW"/>
</dbReference>
<accession>A0A8X7VH20</accession>
<evidence type="ECO:0000256" key="1">
    <source>
        <dbReference type="ARBA" id="ARBA00007606"/>
    </source>
</evidence>
<dbReference type="Proteomes" id="UP000886595">
    <property type="component" value="Unassembled WGS sequence"/>
</dbReference>
<keyword evidence="6" id="KW-1185">Reference proteome</keyword>
<comment type="caution">
    <text evidence="5">The sequence shown here is derived from an EMBL/GenBank/DDBJ whole genome shotgun (WGS) entry which is preliminary data.</text>
</comment>
<protein>
    <recommendedName>
        <fullName evidence="4">Legume lectin domain-containing protein</fullName>
    </recommendedName>
</protein>
<dbReference type="OrthoDB" id="543442at2759"/>
<dbReference type="PANTHER" id="PTHR32401">
    <property type="entry name" value="CONCANAVALIN A-LIKE LECTIN FAMILY PROTEIN"/>
    <property type="match status" value="1"/>
</dbReference>
<evidence type="ECO:0000313" key="5">
    <source>
        <dbReference type="EMBL" id="KAG2311076.1"/>
    </source>
</evidence>
<feature type="domain" description="Legume lectin" evidence="4">
    <location>
        <begin position="3"/>
        <end position="92"/>
    </location>
</feature>
<dbReference type="AlphaFoldDB" id="A0A8X7VH20"/>
<gene>
    <name evidence="5" type="ORF">Bca52824_022633</name>
</gene>
<dbReference type="Gene3D" id="2.60.120.200">
    <property type="match status" value="1"/>
</dbReference>
<feature type="compositionally biased region" description="Polar residues" evidence="3">
    <location>
        <begin position="8"/>
        <end position="24"/>
    </location>
</feature>
<feature type="region of interest" description="Disordered" evidence="3">
    <location>
        <begin position="1"/>
        <end position="24"/>
    </location>
</feature>
<keyword evidence="2" id="KW-0430">Lectin</keyword>
<organism evidence="5 6">
    <name type="scientific">Brassica carinata</name>
    <name type="common">Ethiopian mustard</name>
    <name type="synonym">Abyssinian cabbage</name>
    <dbReference type="NCBI Taxonomy" id="52824"/>
    <lineage>
        <taxon>Eukaryota</taxon>
        <taxon>Viridiplantae</taxon>
        <taxon>Streptophyta</taxon>
        <taxon>Embryophyta</taxon>
        <taxon>Tracheophyta</taxon>
        <taxon>Spermatophyta</taxon>
        <taxon>Magnoliopsida</taxon>
        <taxon>eudicotyledons</taxon>
        <taxon>Gunneridae</taxon>
        <taxon>Pentapetalae</taxon>
        <taxon>rosids</taxon>
        <taxon>malvids</taxon>
        <taxon>Brassicales</taxon>
        <taxon>Brassicaceae</taxon>
        <taxon>Brassiceae</taxon>
        <taxon>Brassica</taxon>
    </lineage>
</organism>
<sequence>MSDLRQADPTQYLGNFNISTNGSTSSQRLDIELDTVQSTEFDDINKNHVGIDINSLNSIESASASCFSKTKRKNQSMELLSEESLQVWVDYEISLYSMSQ</sequence>
<dbReference type="InterPro" id="IPR001220">
    <property type="entry name" value="Legume_lectin_dom"/>
</dbReference>
<proteinExistence type="inferred from homology"/>
<evidence type="ECO:0000256" key="3">
    <source>
        <dbReference type="SAM" id="MobiDB-lite"/>
    </source>
</evidence>